<evidence type="ECO:0000313" key="1">
    <source>
        <dbReference type="EMBL" id="SVA26636.1"/>
    </source>
</evidence>
<sequence length="29" mass="3087">MGLLVQGVRYAWSVSSLVRVTPSAQGPAR</sequence>
<organism evidence="1">
    <name type="scientific">marine metagenome</name>
    <dbReference type="NCBI Taxonomy" id="408172"/>
    <lineage>
        <taxon>unclassified sequences</taxon>
        <taxon>metagenomes</taxon>
        <taxon>ecological metagenomes</taxon>
    </lineage>
</organism>
<dbReference type="EMBL" id="UINC01006287">
    <property type="protein sequence ID" value="SVA26636.1"/>
    <property type="molecule type" value="Genomic_DNA"/>
</dbReference>
<proteinExistence type="predicted"/>
<protein>
    <submittedName>
        <fullName evidence="1">Uncharacterized protein</fullName>
    </submittedName>
</protein>
<accession>A0A381UEJ2</accession>
<dbReference type="AlphaFoldDB" id="A0A381UEJ2"/>
<gene>
    <name evidence="1" type="ORF">METZ01_LOCUS79490</name>
</gene>
<reference evidence="1" key="1">
    <citation type="submission" date="2018-05" db="EMBL/GenBank/DDBJ databases">
        <authorList>
            <person name="Lanie J.A."/>
            <person name="Ng W.-L."/>
            <person name="Kazmierczak K.M."/>
            <person name="Andrzejewski T.M."/>
            <person name="Davidsen T.M."/>
            <person name="Wayne K.J."/>
            <person name="Tettelin H."/>
            <person name="Glass J.I."/>
            <person name="Rusch D."/>
            <person name="Podicherti R."/>
            <person name="Tsui H.-C.T."/>
            <person name="Winkler M.E."/>
        </authorList>
    </citation>
    <scope>NUCLEOTIDE SEQUENCE</scope>
</reference>
<feature type="non-terminal residue" evidence="1">
    <location>
        <position position="29"/>
    </location>
</feature>
<name>A0A381UEJ2_9ZZZZ</name>